<feature type="region of interest" description="Disordered" evidence="1">
    <location>
        <begin position="438"/>
        <end position="463"/>
    </location>
</feature>
<gene>
    <name evidence="2" type="ORF">AVDCRST_MAG93-8866</name>
</gene>
<name>A0A6J4N6V9_9CHLR</name>
<accession>A0A6J4N6V9</accession>
<reference evidence="2" key="1">
    <citation type="submission" date="2020-02" db="EMBL/GenBank/DDBJ databases">
        <authorList>
            <person name="Meier V. D."/>
        </authorList>
    </citation>
    <scope>NUCLEOTIDE SEQUENCE</scope>
    <source>
        <strain evidence="2">AVDCRST_MAG93</strain>
    </source>
</reference>
<protein>
    <submittedName>
        <fullName evidence="2">Uncharacterized protein</fullName>
    </submittedName>
</protein>
<dbReference type="AlphaFoldDB" id="A0A6J4N6V9"/>
<evidence type="ECO:0000256" key="1">
    <source>
        <dbReference type="SAM" id="MobiDB-lite"/>
    </source>
</evidence>
<evidence type="ECO:0000313" key="2">
    <source>
        <dbReference type="EMBL" id="CAA9376549.1"/>
    </source>
</evidence>
<proteinExistence type="predicted"/>
<dbReference type="EMBL" id="CADCTR010002974">
    <property type="protein sequence ID" value="CAA9376549.1"/>
    <property type="molecule type" value="Genomic_DNA"/>
</dbReference>
<sequence length="593" mass="65701">MLFLSGHSRLLDRPISLIIKGPSSSGKSHVTEQSLLRPQPDHAVKFITGMSEHALVYSDDDYRHKIINIAEQAGINSEFLDYTIRTLLSENRIEYETVAKIDGEQKVVKKSKEGPTGLVLATTKASLYHDNETRAVSIWTTDTQEQTTAIMEATADEDRAGMDFEPWKAYGTWLEGQRNEVWIPYAKSLARDIRAMHVRQRRDFKLLLNAIKTLAIMHQTNRERDSRGRIVATLADYEMARELLNDLLSQGIGATVSKEMRETVAAVKALTTEADPERDHATNKDVVAQLGLDKSSVSTRVNKALTDGYLVNLQEPGKRGNKLAVGSDLPGESSLLPEPDKMARAYVNRELETVCNLVGRLGANHGGKPDPSLFGSLVGWIVGLAHQTKPSVRAFEKPYDAVFGKGKLNKGDEHHGDTASGLTPPIPAQPSNYVAKPHETVSSGCDSAGAKLTRPTKLDQSRADDGLTIDDPWFWEEEYDPRTNMMVPRILREDVEIPKPVIPDPEPQPRAVAFDRVITIDLSTPADDPADVKVWEPAREEATNPVSAYKAIQEVRNDWADYDLPTDAEWWVGNLEANDTPFTLEAVELALAA</sequence>
<organism evidence="2">
    <name type="scientific">uncultured Chloroflexia bacterium</name>
    <dbReference type="NCBI Taxonomy" id="1672391"/>
    <lineage>
        <taxon>Bacteria</taxon>
        <taxon>Bacillati</taxon>
        <taxon>Chloroflexota</taxon>
        <taxon>Chloroflexia</taxon>
        <taxon>environmental samples</taxon>
    </lineage>
</organism>